<evidence type="ECO:0000313" key="4">
    <source>
        <dbReference type="Proteomes" id="UP000253977"/>
    </source>
</evidence>
<dbReference type="AlphaFoldDB" id="A0A369TN57"/>
<feature type="domain" description="Tail sheath protein C-terminal" evidence="2">
    <location>
        <begin position="385"/>
        <end position="491"/>
    </location>
</feature>
<gene>
    <name evidence="3" type="ORF">DU478_14035</name>
</gene>
<dbReference type="InterPro" id="IPR020287">
    <property type="entry name" value="Tail_sheath_C"/>
</dbReference>
<name>A0A369TN57_9RHOB</name>
<dbReference type="Proteomes" id="UP000253977">
    <property type="component" value="Unassembled WGS sequence"/>
</dbReference>
<dbReference type="Pfam" id="PF17482">
    <property type="entry name" value="Phage_sheath_1C"/>
    <property type="match status" value="1"/>
</dbReference>
<evidence type="ECO:0000313" key="3">
    <source>
        <dbReference type="EMBL" id="RDD65557.1"/>
    </source>
</evidence>
<accession>A0A369TN57</accession>
<proteinExistence type="inferred from homology"/>
<dbReference type="PANTHER" id="PTHR35861">
    <property type="match status" value="1"/>
</dbReference>
<protein>
    <submittedName>
        <fullName evidence="3">Phage tail sheath family protein</fullName>
    </submittedName>
</protein>
<sequence>MTTYKTPGVYIVEKNAFPNSVVEVPTAVPAFLGYTERADRDGSDLTGVPTRISNMAEFKAVFGGPPPRLILRTVRADKTAVYAYQGQTFYLFDAMRIFFDNGGGPCWIVSVGSYETERPGKDQFSDAIWSALAAEAEPTMVVVPDAVALGKPDCTAISERMMRECAALQSRVAILDIWNGDDPDIAKVISGPDGFRNTVELGDQPSFGMAYYPWLNTTLTVAEEVDFTNLSDDSRKTLKTEIDAEQTHLAEAANMAAAEQDILDIVARLTKPPSEDHPASETHQALMAISPHYVQAMRGVLRAINVLPPSGAMAGVIARIDNTVGVFKAPANTGIASVASPCVPMSSEQQQDLNMPLDGKAVNAIRTFEGRGVLVWGARTLDGNSQDFRYINVRRTLIMLEQSIFYAVQAYVFSPNDAGTWQTVQTMIANFLDGQWKQGALAGATPADAYDVSVGLGSTMTASDILDGYMRVTVRVAISRPAEFIVITFQQKMQTS</sequence>
<dbReference type="OrthoDB" id="9767864at2"/>
<comment type="caution">
    <text evidence="3">The sequence shown here is derived from an EMBL/GenBank/DDBJ whole genome shotgun (WGS) entry which is preliminary data.</text>
</comment>
<reference evidence="3 4" key="1">
    <citation type="submission" date="2018-07" db="EMBL/GenBank/DDBJ databases">
        <title>Thalassococcus profundi sp. nov., a marine bacterium isolated from deep seawater of Okinawa Trough.</title>
        <authorList>
            <person name="Yu M."/>
        </authorList>
    </citation>
    <scope>NUCLEOTIDE SEQUENCE [LARGE SCALE GENOMIC DNA]</scope>
    <source>
        <strain evidence="3 4">WRAS1</strain>
    </source>
</reference>
<dbReference type="PANTHER" id="PTHR35861:SF1">
    <property type="entry name" value="PHAGE TAIL SHEATH PROTEIN"/>
    <property type="match status" value="1"/>
</dbReference>
<evidence type="ECO:0000259" key="2">
    <source>
        <dbReference type="Pfam" id="PF17482"/>
    </source>
</evidence>
<evidence type="ECO:0000256" key="1">
    <source>
        <dbReference type="ARBA" id="ARBA00008005"/>
    </source>
</evidence>
<comment type="similarity">
    <text evidence="1">Belongs to the myoviridae tail sheath protein family.</text>
</comment>
<dbReference type="Gene3D" id="3.40.50.11780">
    <property type="match status" value="1"/>
</dbReference>
<dbReference type="InterPro" id="IPR052042">
    <property type="entry name" value="Tail_sheath_structural"/>
</dbReference>
<organism evidence="3 4">
    <name type="scientific">Thalassococcus profundi</name>
    <dbReference type="NCBI Taxonomy" id="2282382"/>
    <lineage>
        <taxon>Bacteria</taxon>
        <taxon>Pseudomonadati</taxon>
        <taxon>Pseudomonadota</taxon>
        <taxon>Alphaproteobacteria</taxon>
        <taxon>Rhodobacterales</taxon>
        <taxon>Roseobacteraceae</taxon>
        <taxon>Thalassococcus</taxon>
    </lineage>
</organism>
<dbReference type="EMBL" id="QPMK01000011">
    <property type="protein sequence ID" value="RDD65557.1"/>
    <property type="molecule type" value="Genomic_DNA"/>
</dbReference>
<keyword evidence="4" id="KW-1185">Reference proteome</keyword>
<dbReference type="RefSeq" id="WP_114511598.1">
    <property type="nucleotide sequence ID" value="NZ_QPMK01000011.1"/>
</dbReference>